<evidence type="ECO:0000256" key="1">
    <source>
        <dbReference type="SAM" id="MobiDB-lite"/>
    </source>
</evidence>
<name>M0A8T4_9EURY</name>
<dbReference type="Proteomes" id="UP000011519">
    <property type="component" value="Unassembled WGS sequence"/>
</dbReference>
<feature type="compositionally biased region" description="Polar residues" evidence="1">
    <location>
        <begin position="34"/>
        <end position="44"/>
    </location>
</feature>
<feature type="region of interest" description="Disordered" evidence="1">
    <location>
        <begin position="1"/>
        <end position="44"/>
    </location>
</feature>
<evidence type="ECO:0000259" key="2">
    <source>
        <dbReference type="Pfam" id="PF18545"/>
    </source>
</evidence>
<organism evidence="3 4">
    <name type="scientific">Natrialba hulunbeirensis JCM 10989</name>
    <dbReference type="NCBI Taxonomy" id="1227493"/>
    <lineage>
        <taxon>Archaea</taxon>
        <taxon>Methanobacteriati</taxon>
        <taxon>Methanobacteriota</taxon>
        <taxon>Stenosarchaea group</taxon>
        <taxon>Halobacteria</taxon>
        <taxon>Halobacteriales</taxon>
        <taxon>Natrialbaceae</taxon>
        <taxon>Natrialba</taxon>
    </lineage>
</organism>
<sequence length="124" mass="13041">MKQRAHSSTSTSPETTESPSETADTADRPTADDNQFTFQADTEQPPSVAVISAIAAQDDLDVLAVADELEPLYNAVDPAALDALFADSSDASELDRAGGSVTFAYAGRTVTVDTTGRVVLEEME</sequence>
<dbReference type="InterPro" id="IPR040624">
    <property type="entry name" value="HalOD1"/>
</dbReference>
<accession>M0A8T4</accession>
<evidence type="ECO:0000313" key="4">
    <source>
        <dbReference type="Proteomes" id="UP000011519"/>
    </source>
</evidence>
<keyword evidence="4" id="KW-1185">Reference proteome</keyword>
<evidence type="ECO:0000313" key="3">
    <source>
        <dbReference type="EMBL" id="ELY95175.1"/>
    </source>
</evidence>
<protein>
    <recommendedName>
        <fullName evidence="2">Halobacterial output domain-containing protein</fullName>
    </recommendedName>
</protein>
<reference evidence="3 4" key="1">
    <citation type="journal article" date="2014" name="PLoS Genet.">
        <title>Phylogenetically driven sequencing of extremely halophilic archaea reveals strategies for static and dynamic osmo-response.</title>
        <authorList>
            <person name="Becker E.A."/>
            <person name="Seitzer P.M."/>
            <person name="Tritt A."/>
            <person name="Larsen D."/>
            <person name="Krusor M."/>
            <person name="Yao A.I."/>
            <person name="Wu D."/>
            <person name="Madern D."/>
            <person name="Eisen J.A."/>
            <person name="Darling A.E."/>
            <person name="Facciotti M.T."/>
        </authorList>
    </citation>
    <scope>NUCLEOTIDE SEQUENCE [LARGE SCALE GENOMIC DNA]</scope>
    <source>
        <strain evidence="3 4">JCM 10989</strain>
    </source>
</reference>
<dbReference type="AlphaFoldDB" id="M0A8T4"/>
<proteinExistence type="predicted"/>
<dbReference type="Pfam" id="PF18545">
    <property type="entry name" value="HalOD1"/>
    <property type="match status" value="1"/>
</dbReference>
<gene>
    <name evidence="3" type="ORF">C483_02386</name>
</gene>
<dbReference type="EMBL" id="AOIM01000009">
    <property type="protein sequence ID" value="ELY95175.1"/>
    <property type="molecule type" value="Genomic_DNA"/>
</dbReference>
<feature type="compositionally biased region" description="Low complexity" evidence="1">
    <location>
        <begin position="7"/>
        <end position="23"/>
    </location>
</feature>
<dbReference type="PATRIC" id="fig|1227493.4.peg.445"/>
<comment type="caution">
    <text evidence="3">The sequence shown here is derived from an EMBL/GenBank/DDBJ whole genome shotgun (WGS) entry which is preliminary data.</text>
</comment>
<feature type="domain" description="Halobacterial output" evidence="2">
    <location>
        <begin position="43"/>
        <end position="120"/>
    </location>
</feature>
<dbReference type="RefSeq" id="WP_006651736.1">
    <property type="nucleotide sequence ID" value="NZ_AOIM01000009.1"/>
</dbReference>